<evidence type="ECO:0000256" key="13">
    <source>
        <dbReference type="ARBA" id="ARBA00034808"/>
    </source>
</evidence>
<evidence type="ECO:0000256" key="7">
    <source>
        <dbReference type="ARBA" id="ARBA00022839"/>
    </source>
</evidence>
<dbReference type="CDD" id="cd17932">
    <property type="entry name" value="DEXQc_UvrD"/>
    <property type="match status" value="1"/>
</dbReference>
<feature type="binding site" evidence="15">
    <location>
        <begin position="22"/>
        <end position="29"/>
    </location>
    <ligand>
        <name>ATP</name>
        <dbReference type="ChEBI" id="CHEBI:30616"/>
    </ligand>
</feature>
<evidence type="ECO:0000256" key="2">
    <source>
        <dbReference type="ARBA" id="ARBA00022722"/>
    </source>
</evidence>
<feature type="domain" description="UvrD-like helicase ATP-binding" evidence="16">
    <location>
        <begin position="1"/>
        <end position="300"/>
    </location>
</feature>
<evidence type="ECO:0000256" key="9">
    <source>
        <dbReference type="ARBA" id="ARBA00023125"/>
    </source>
</evidence>
<evidence type="ECO:0000256" key="11">
    <source>
        <dbReference type="ARBA" id="ARBA00023235"/>
    </source>
</evidence>
<evidence type="ECO:0000259" key="16">
    <source>
        <dbReference type="PROSITE" id="PS51198"/>
    </source>
</evidence>
<dbReference type="GO" id="GO:0004527">
    <property type="term" value="F:exonuclease activity"/>
    <property type="evidence" value="ECO:0007669"/>
    <property type="project" value="UniProtKB-KW"/>
</dbReference>
<dbReference type="Gene3D" id="3.90.320.10">
    <property type="match status" value="1"/>
</dbReference>
<gene>
    <name evidence="18" type="ORF">AUK18_00760</name>
</gene>
<evidence type="ECO:0000259" key="17">
    <source>
        <dbReference type="PROSITE" id="PS51217"/>
    </source>
</evidence>
<evidence type="ECO:0000256" key="10">
    <source>
        <dbReference type="ARBA" id="ARBA00023204"/>
    </source>
</evidence>
<dbReference type="InterPro" id="IPR014016">
    <property type="entry name" value="UvrD-like_ATP-bd"/>
</dbReference>
<keyword evidence="9" id="KW-0238">DNA-binding</keyword>
<feature type="domain" description="UvrD-like helicase C-terminal" evidence="17">
    <location>
        <begin position="301"/>
        <end position="582"/>
    </location>
</feature>
<evidence type="ECO:0000256" key="3">
    <source>
        <dbReference type="ARBA" id="ARBA00022741"/>
    </source>
</evidence>
<keyword evidence="10" id="KW-0234">DNA repair</keyword>
<dbReference type="AlphaFoldDB" id="A0A1J5BB04"/>
<evidence type="ECO:0000313" key="18">
    <source>
        <dbReference type="EMBL" id="OIP04054.1"/>
    </source>
</evidence>
<keyword evidence="6 15" id="KW-0347">Helicase</keyword>
<keyword evidence="2" id="KW-0540">Nuclease</keyword>
<dbReference type="GO" id="GO:0000725">
    <property type="term" value="P:recombinational repair"/>
    <property type="evidence" value="ECO:0007669"/>
    <property type="project" value="TreeGrafter"/>
</dbReference>
<keyword evidence="7" id="KW-0269">Exonuclease</keyword>
<evidence type="ECO:0000256" key="15">
    <source>
        <dbReference type="PROSITE-ProRule" id="PRU00560"/>
    </source>
</evidence>
<dbReference type="InterPro" id="IPR013986">
    <property type="entry name" value="DExx_box_DNA_helicase_dom_sf"/>
</dbReference>
<evidence type="ECO:0000256" key="14">
    <source>
        <dbReference type="ARBA" id="ARBA00048988"/>
    </source>
</evidence>
<keyword evidence="4" id="KW-0227">DNA damage</keyword>
<dbReference type="EMBL" id="MNXQ01000015">
    <property type="protein sequence ID" value="OIP04054.1"/>
    <property type="molecule type" value="Genomic_DNA"/>
</dbReference>
<dbReference type="PANTHER" id="PTHR11070:SF2">
    <property type="entry name" value="ATP-DEPENDENT DNA HELICASE SRS2"/>
    <property type="match status" value="1"/>
</dbReference>
<dbReference type="Gene3D" id="1.10.486.10">
    <property type="entry name" value="PCRA, domain 4"/>
    <property type="match status" value="1"/>
</dbReference>
<evidence type="ECO:0000256" key="5">
    <source>
        <dbReference type="ARBA" id="ARBA00022801"/>
    </source>
</evidence>
<dbReference type="InterPro" id="IPR011604">
    <property type="entry name" value="PDDEXK-like_dom_sf"/>
</dbReference>
<comment type="caution">
    <text evidence="18">The sequence shown here is derived from an EMBL/GenBank/DDBJ whole genome shotgun (WGS) entry which is preliminary data.</text>
</comment>
<dbReference type="Gene3D" id="1.10.10.160">
    <property type="match status" value="1"/>
</dbReference>
<dbReference type="PROSITE" id="PS51198">
    <property type="entry name" value="UVRD_HELICASE_ATP_BIND"/>
    <property type="match status" value="1"/>
</dbReference>
<dbReference type="Proteomes" id="UP000183605">
    <property type="component" value="Unassembled WGS sequence"/>
</dbReference>
<comment type="catalytic activity">
    <reaction evidence="14">
        <text>ATP + H2O = ADP + phosphate + H(+)</text>
        <dbReference type="Rhea" id="RHEA:13065"/>
        <dbReference type="ChEBI" id="CHEBI:15377"/>
        <dbReference type="ChEBI" id="CHEBI:15378"/>
        <dbReference type="ChEBI" id="CHEBI:30616"/>
        <dbReference type="ChEBI" id="CHEBI:43474"/>
        <dbReference type="ChEBI" id="CHEBI:456216"/>
        <dbReference type="EC" id="5.6.2.4"/>
    </reaction>
</comment>
<comment type="similarity">
    <text evidence="1">Belongs to the helicase family. UvrD subfamily.</text>
</comment>
<dbReference type="EC" id="5.6.2.4" evidence="13"/>
<dbReference type="Pfam" id="PF12705">
    <property type="entry name" value="PDDEXK_1"/>
    <property type="match status" value="1"/>
</dbReference>
<dbReference type="GO" id="GO:0003677">
    <property type="term" value="F:DNA binding"/>
    <property type="evidence" value="ECO:0007669"/>
    <property type="project" value="UniProtKB-KW"/>
</dbReference>
<reference evidence="18 19" key="1">
    <citation type="journal article" date="2016" name="Environ. Microbiol.">
        <title>Genomic resolution of a cold subsurface aquifer community provides metabolic insights for novel microbes adapted to high CO concentrations.</title>
        <authorList>
            <person name="Probst A.J."/>
            <person name="Castelle C.J."/>
            <person name="Singh A."/>
            <person name="Brown C.T."/>
            <person name="Anantharaman K."/>
            <person name="Sharon I."/>
            <person name="Hug L.A."/>
            <person name="Burstein D."/>
            <person name="Emerson J.B."/>
            <person name="Thomas B.C."/>
            <person name="Banfield J.F."/>
        </authorList>
    </citation>
    <scope>NUCLEOTIDE SEQUENCE [LARGE SCALE GENOMIC DNA]</scope>
    <source>
        <strain evidence="18">CG2_30_44_31</strain>
    </source>
</reference>
<dbReference type="SUPFAM" id="SSF52540">
    <property type="entry name" value="P-loop containing nucleoside triphosphate hydrolases"/>
    <property type="match status" value="1"/>
</dbReference>
<dbReference type="InterPro" id="IPR000212">
    <property type="entry name" value="DNA_helicase_UvrD/REP"/>
</dbReference>
<dbReference type="GO" id="GO:0043138">
    <property type="term" value="F:3'-5' DNA helicase activity"/>
    <property type="evidence" value="ECO:0007669"/>
    <property type="project" value="UniProtKB-EC"/>
</dbReference>
<evidence type="ECO:0000313" key="19">
    <source>
        <dbReference type="Proteomes" id="UP000183605"/>
    </source>
</evidence>
<dbReference type="InterPro" id="IPR014017">
    <property type="entry name" value="DNA_helicase_UvrD-like_C"/>
</dbReference>
<proteinExistence type="inferred from homology"/>
<evidence type="ECO:0000256" key="12">
    <source>
        <dbReference type="ARBA" id="ARBA00034617"/>
    </source>
</evidence>
<evidence type="ECO:0000256" key="1">
    <source>
        <dbReference type="ARBA" id="ARBA00009922"/>
    </source>
</evidence>
<sequence length="991" mass="113904">MKLNKAQQLAIDTIEGPVMVIAGPGTGKTQIIAERIANILQKTDTAPDSILALTFTESGAKAMRERLIAAIGPTAYYVNISTFHAFCSQVIQEFPDRFTLSATEPLAELERVEIFHEIIDSRQFDYLKPANLPHYYTGALIKAIQDLKREGVTPPALKKILGKTHPKTKEEKYLLGKNLELQQIYTHYQKALSARGRYDFEDMINFVVEAFSRDESLLRTYQERLQYFLIDEYQDTNSSQNQVIDLLAGFWGQDANVFVVGDPSQSIYRFQGASLENFIGFTKTYPQVKIITLEQNYRSHQLILDAGFALIQTNRLKIEDIVKSAKAQLKAQFGLTATKLQVIKLPSETVEAYWIAQKIKELIDKGTKPEAISVLYRHNQDAPAFSQMLVKLGVPVEIEGGGDVLKDPVVNQLLTLLKAIGLSSQNLEDMDLFTLMHYPWFKLEPLAVLKLARQASKTKQSMVDIILNNEAEAPFIEFLNQLTLWQQLDSQLSFSQWFEKLIKQSGFLDWVITRPDSVSLLNRINSLFSEIKRLNSADHQLNLAKFLASLELMITNHLTISEQDLDIKSQAVSLSTVHKAKGKEWEHVFIVKTVDNKWGNNQVRDLIKLPQSILTNTDILRKEKNEDERRLFYVALTRAKKQVYLTYSERYLTGNYLKEVVPTMFLTETPNKYQKLIEPRLAGEAQKVLQQFLEPPSQPLPTIEEKDWLTALVSDFRLSATALNTYLTCPYKFKLNVLVRVPRAKADYFAFGSAVHKALEIFHRAFIKEDKYPAKDHLLHQFETALKKESLLPSAYQDRLKQGRQILSAYYDYYHDEFRKPLFVERFFGYGWTKTFLDDIPLTGKIDRIDLIDQSDKTVRVVDYKTGAAKTRNQILGKTKEANLDYFRQLVFYKLLASLDKSFPLTVKETMLDFIEPNKKTGKFRQEKFLISDDEVDALKQTIRDVMKEIRSLNFSRTSDFSRCVDCEYLHHCWPEGLPSNQEQLKLIKNS</sequence>
<accession>A0A1J5BB04</accession>
<keyword evidence="3 15" id="KW-0547">Nucleotide-binding</keyword>
<protein>
    <recommendedName>
        <fullName evidence="13">DNA 3'-5' helicase</fullName>
        <ecNumber evidence="13">5.6.2.4</ecNumber>
    </recommendedName>
</protein>
<organism evidence="18 19">
    <name type="scientific">Candidatus Beckwithbacteria bacterium CG2_30_44_31</name>
    <dbReference type="NCBI Taxonomy" id="1805035"/>
    <lineage>
        <taxon>Bacteria</taxon>
        <taxon>Candidatus Beckwithiibacteriota</taxon>
    </lineage>
</organism>
<dbReference type="InterPro" id="IPR038726">
    <property type="entry name" value="PDDEXK_AddAB-type"/>
</dbReference>
<dbReference type="PANTHER" id="PTHR11070">
    <property type="entry name" value="UVRD / RECB / PCRA DNA HELICASE FAMILY MEMBER"/>
    <property type="match status" value="1"/>
</dbReference>
<keyword evidence="5 15" id="KW-0378">Hydrolase</keyword>
<keyword evidence="11" id="KW-0413">Isomerase</keyword>
<evidence type="ECO:0000256" key="6">
    <source>
        <dbReference type="ARBA" id="ARBA00022806"/>
    </source>
</evidence>
<keyword evidence="8 15" id="KW-0067">ATP-binding</keyword>
<evidence type="ECO:0000256" key="4">
    <source>
        <dbReference type="ARBA" id="ARBA00022763"/>
    </source>
</evidence>
<dbReference type="Pfam" id="PF13361">
    <property type="entry name" value="UvrD_C"/>
    <property type="match status" value="1"/>
</dbReference>
<comment type="catalytic activity">
    <reaction evidence="12">
        <text>Couples ATP hydrolysis with the unwinding of duplex DNA by translocating in the 3'-5' direction.</text>
        <dbReference type="EC" id="5.6.2.4"/>
    </reaction>
</comment>
<dbReference type="PROSITE" id="PS51217">
    <property type="entry name" value="UVRD_HELICASE_CTER"/>
    <property type="match status" value="1"/>
</dbReference>
<name>A0A1J5BB04_9BACT</name>
<dbReference type="Pfam" id="PF00580">
    <property type="entry name" value="UvrD-helicase"/>
    <property type="match status" value="1"/>
</dbReference>
<dbReference type="GO" id="GO:0005524">
    <property type="term" value="F:ATP binding"/>
    <property type="evidence" value="ECO:0007669"/>
    <property type="project" value="UniProtKB-UniRule"/>
</dbReference>
<dbReference type="InterPro" id="IPR027417">
    <property type="entry name" value="P-loop_NTPase"/>
</dbReference>
<dbReference type="Gene3D" id="3.40.50.300">
    <property type="entry name" value="P-loop containing nucleotide triphosphate hydrolases"/>
    <property type="match status" value="2"/>
</dbReference>
<evidence type="ECO:0000256" key="8">
    <source>
        <dbReference type="ARBA" id="ARBA00022840"/>
    </source>
</evidence>